<dbReference type="GO" id="GO:0008483">
    <property type="term" value="F:transaminase activity"/>
    <property type="evidence" value="ECO:0007669"/>
    <property type="project" value="UniProtKB-KW"/>
</dbReference>
<dbReference type="Proteomes" id="UP000700815">
    <property type="component" value="Unassembled WGS sequence"/>
</dbReference>
<protein>
    <submittedName>
        <fullName evidence="7">Pyridoxal phosphate-dependent aminotransferase</fullName>
    </submittedName>
</protein>
<evidence type="ECO:0000313" key="7">
    <source>
        <dbReference type="EMBL" id="MBW3091711.1"/>
    </source>
</evidence>
<keyword evidence="3 7" id="KW-0032">Aminotransferase</keyword>
<dbReference type="PANTHER" id="PTHR43488:SF2">
    <property type="entry name" value="GLUTAMATE-PYRUVATE AMINOTRANSFERASE ALAA"/>
    <property type="match status" value="1"/>
</dbReference>
<name>A0ABS6WCD2_9BIFI</name>
<evidence type="ECO:0000259" key="6">
    <source>
        <dbReference type="Pfam" id="PF00155"/>
    </source>
</evidence>
<evidence type="ECO:0000256" key="3">
    <source>
        <dbReference type="ARBA" id="ARBA00022576"/>
    </source>
</evidence>
<dbReference type="RefSeq" id="WP_219057824.1">
    <property type="nucleotide sequence ID" value="NZ_JAHBBH010000003.1"/>
</dbReference>
<sequence>MRFSSRVDISAPNPIAAAEAAAKRQGTVLGKLNDSNPTRHGLAPALVPEIYTADPRGPRKAREALAAFLTATYAPRAAADDDSVAFDADGSGSDTASNRTNAGAVGAADSVEPVNPDSLYILSSTSEAYSWLIKLLCDAGDAVLAPKPGYPLIESIARLECVDTVEYQLQFDGSWYIDVAELEALLDDANVGERIRALVLINPNNPTGSYVKPAERERIVALCRKRGVAIIADEVFYDYTLEPFAGNARLAGEPGVLTFALDGFSKMLAAPHAKVGWIQVSGPAGDVAEAQRRLDVIADDYLPMSDIIARDIPALLDAAGSQTDRVRARVHGNLTTLHRLLDADEHGLVSVLRAEGGWNVLLRVPSVIDENELVLAMIERHGLSGQPGYFFDMASNGYLAISLLPEPAEFERNVRAVLDTVNGLVG</sequence>
<feature type="domain" description="Aminotransferase class I/classII large" evidence="6">
    <location>
        <begin position="114"/>
        <end position="403"/>
    </location>
</feature>
<dbReference type="PANTHER" id="PTHR43488">
    <property type="entry name" value="GLUTAMATE-PYRUVATE AMINOTRANSFERASE ALAA"/>
    <property type="match status" value="1"/>
</dbReference>
<evidence type="ECO:0000256" key="5">
    <source>
        <dbReference type="ARBA" id="ARBA00022898"/>
    </source>
</evidence>
<dbReference type="EMBL" id="JAHBBH010000003">
    <property type="protein sequence ID" value="MBW3091711.1"/>
    <property type="molecule type" value="Genomic_DNA"/>
</dbReference>
<organism evidence="7 8">
    <name type="scientific">Bifidobacterium miconis</name>
    <dbReference type="NCBI Taxonomy" id="2834435"/>
    <lineage>
        <taxon>Bacteria</taxon>
        <taxon>Bacillati</taxon>
        <taxon>Actinomycetota</taxon>
        <taxon>Actinomycetes</taxon>
        <taxon>Bifidobacteriales</taxon>
        <taxon>Bifidobacteriaceae</taxon>
        <taxon>Bifidobacterium</taxon>
    </lineage>
</organism>
<proteinExistence type="inferred from homology"/>
<gene>
    <name evidence="7" type="ORF">KIH79_01825</name>
</gene>
<comment type="cofactor">
    <cofactor evidence="1">
        <name>pyridoxal 5'-phosphate</name>
        <dbReference type="ChEBI" id="CHEBI:597326"/>
    </cofactor>
</comment>
<keyword evidence="4" id="KW-0808">Transferase</keyword>
<dbReference type="InterPro" id="IPR004839">
    <property type="entry name" value="Aminotransferase_I/II_large"/>
</dbReference>
<dbReference type="Pfam" id="PF00155">
    <property type="entry name" value="Aminotran_1_2"/>
    <property type="match status" value="1"/>
</dbReference>
<dbReference type="InterPro" id="IPR051926">
    <property type="entry name" value="Ala_Aminotransferase"/>
</dbReference>
<keyword evidence="5" id="KW-0663">Pyridoxal phosphate</keyword>
<keyword evidence="8" id="KW-1185">Reference proteome</keyword>
<evidence type="ECO:0000256" key="2">
    <source>
        <dbReference type="ARBA" id="ARBA00007441"/>
    </source>
</evidence>
<evidence type="ECO:0000256" key="1">
    <source>
        <dbReference type="ARBA" id="ARBA00001933"/>
    </source>
</evidence>
<comment type="caution">
    <text evidence="7">The sequence shown here is derived from an EMBL/GenBank/DDBJ whole genome shotgun (WGS) entry which is preliminary data.</text>
</comment>
<accession>A0ABS6WCD2</accession>
<evidence type="ECO:0000256" key="4">
    <source>
        <dbReference type="ARBA" id="ARBA00022679"/>
    </source>
</evidence>
<comment type="similarity">
    <text evidence="2">Belongs to the class-I pyridoxal-phosphate-dependent aminotransferase family.</text>
</comment>
<evidence type="ECO:0000313" key="8">
    <source>
        <dbReference type="Proteomes" id="UP000700815"/>
    </source>
</evidence>
<dbReference type="CDD" id="cd00609">
    <property type="entry name" value="AAT_like"/>
    <property type="match status" value="1"/>
</dbReference>
<reference evidence="7 8" key="1">
    <citation type="submission" date="2021-05" db="EMBL/GenBank/DDBJ databases">
        <title>Phylogenetic classification of ten novel species belonging to the genus Bifidobacterium comprising B. colchicus sp. nov., B. abeli sp. nov., B. bicoloris sp. nov., B. guerezis sp. nov., B. rosaliae sp. nov., B. santillanensis sp. nov., B. argentati sp. nov., B. amazzoni sp. nov., B. pluviali sp. nov., and B. pinnaculum sp. nov.</title>
        <authorList>
            <person name="Lugli G.A."/>
            <person name="Ruiz Garcia L."/>
            <person name="Margolles A."/>
            <person name="Ventura M."/>
        </authorList>
    </citation>
    <scope>NUCLEOTIDE SEQUENCE [LARGE SCALE GENOMIC DNA]</scope>
    <source>
        <strain evidence="7 8">82T10</strain>
    </source>
</reference>